<feature type="binding site" evidence="4">
    <location>
        <position position="103"/>
    </location>
    <ligand>
        <name>(6R)-10-formyltetrahydrofolate</name>
        <dbReference type="ChEBI" id="CHEBI:195366"/>
    </ligand>
</feature>
<comment type="pathway">
    <text evidence="1 4">Purine metabolism; IMP biosynthesis via de novo pathway; N(2)-formyl-N(1)-(5-phospho-D-ribosyl)glycinamide from N(1)-(5-phospho-D-ribosyl)glycinamide (10-formyl THF route): step 1/1.</text>
</comment>
<dbReference type="PANTHER" id="PTHR43369:SF2">
    <property type="entry name" value="PHOSPHORIBOSYLGLYCINAMIDE FORMYLTRANSFERASE"/>
    <property type="match status" value="1"/>
</dbReference>
<dbReference type="EMBL" id="DLUI01000050">
    <property type="protein sequence ID" value="DAB38968.1"/>
    <property type="molecule type" value="Genomic_DNA"/>
</dbReference>
<dbReference type="HAMAP" id="MF_01930">
    <property type="entry name" value="PurN"/>
    <property type="match status" value="1"/>
</dbReference>
<comment type="catalytic activity">
    <reaction evidence="4">
        <text>N(1)-(5-phospho-beta-D-ribosyl)glycinamide + (6R)-10-formyltetrahydrofolate = N(2)-formyl-N(1)-(5-phospho-beta-D-ribosyl)glycinamide + (6S)-5,6,7,8-tetrahydrofolate + H(+)</text>
        <dbReference type="Rhea" id="RHEA:15053"/>
        <dbReference type="ChEBI" id="CHEBI:15378"/>
        <dbReference type="ChEBI" id="CHEBI:57453"/>
        <dbReference type="ChEBI" id="CHEBI:143788"/>
        <dbReference type="ChEBI" id="CHEBI:147286"/>
        <dbReference type="ChEBI" id="CHEBI:195366"/>
        <dbReference type="EC" id="2.1.2.2"/>
    </reaction>
</comment>
<dbReference type="GO" id="GO:0004644">
    <property type="term" value="F:phosphoribosylglycinamide formyltransferase activity"/>
    <property type="evidence" value="ECO:0007669"/>
    <property type="project" value="UniProtKB-UniRule"/>
</dbReference>
<comment type="caution">
    <text evidence="6">The sequence shown here is derived from an EMBL/GenBank/DDBJ whole genome shotgun (WGS) entry which is preliminary data.</text>
</comment>
<proteinExistence type="inferred from homology"/>
<dbReference type="UniPathway" id="UPA00074">
    <property type="reaction ID" value="UER00126"/>
</dbReference>
<feature type="site" description="Raises pKa of active site His" evidence="4">
    <location>
        <position position="141"/>
    </location>
</feature>
<dbReference type="PANTHER" id="PTHR43369">
    <property type="entry name" value="PHOSPHORIBOSYLGLYCINAMIDE FORMYLTRANSFERASE"/>
    <property type="match status" value="1"/>
</dbReference>
<feature type="binding site" evidence="4">
    <location>
        <begin position="12"/>
        <end position="14"/>
    </location>
    <ligand>
        <name>N(1)-(5-phospho-beta-D-ribosyl)glycinamide</name>
        <dbReference type="ChEBI" id="CHEBI:143788"/>
    </ligand>
</feature>
<dbReference type="GO" id="GO:0006189">
    <property type="term" value="P:'de novo' IMP biosynthetic process"/>
    <property type="evidence" value="ECO:0007669"/>
    <property type="project" value="UniProtKB-UniRule"/>
</dbReference>
<dbReference type="AlphaFoldDB" id="A0A2D3WEW6"/>
<dbReference type="Gene3D" id="3.40.50.170">
    <property type="entry name" value="Formyl transferase, N-terminal domain"/>
    <property type="match status" value="1"/>
</dbReference>
<dbReference type="SUPFAM" id="SSF53328">
    <property type="entry name" value="Formyltransferase"/>
    <property type="match status" value="1"/>
</dbReference>
<dbReference type="InterPro" id="IPR036477">
    <property type="entry name" value="Formyl_transf_N_sf"/>
</dbReference>
<dbReference type="NCBIfam" id="TIGR00639">
    <property type="entry name" value="PurN"/>
    <property type="match status" value="1"/>
</dbReference>
<feature type="binding site" evidence="4">
    <location>
        <position position="63"/>
    </location>
    <ligand>
        <name>(6R)-10-formyltetrahydrofolate</name>
        <dbReference type="ChEBI" id="CHEBI:195366"/>
    </ligand>
</feature>
<evidence type="ECO:0000256" key="2">
    <source>
        <dbReference type="ARBA" id="ARBA00022679"/>
    </source>
</evidence>
<dbReference type="Proteomes" id="UP000228859">
    <property type="component" value="Unassembled WGS sequence"/>
</dbReference>
<reference evidence="6 7" key="1">
    <citation type="journal article" date="2017" name="Front. Microbiol.">
        <title>Comparative Genomic Analysis of the Class Epsilonproteobacteria and Proposed Reclassification to Epsilonbacteraeota (phyl. nov.).</title>
        <authorList>
            <person name="Waite D.W."/>
            <person name="Vanwonterghem I."/>
            <person name="Rinke C."/>
            <person name="Parks D.H."/>
            <person name="Zhang Y."/>
            <person name="Takai K."/>
            <person name="Sievert S.M."/>
            <person name="Simon J."/>
            <person name="Campbell B.J."/>
            <person name="Hanson T.E."/>
            <person name="Woyke T."/>
            <person name="Klotz M.G."/>
            <person name="Hugenholtz P."/>
        </authorList>
    </citation>
    <scope>NUCLEOTIDE SEQUENCE [LARGE SCALE GENOMIC DNA]</scope>
    <source>
        <strain evidence="6">UBA12443</strain>
    </source>
</reference>
<dbReference type="CDD" id="cd08645">
    <property type="entry name" value="FMT_core_GART"/>
    <property type="match status" value="1"/>
</dbReference>
<evidence type="ECO:0000313" key="6">
    <source>
        <dbReference type="EMBL" id="DAB38968.1"/>
    </source>
</evidence>
<feature type="active site" description="Proton donor" evidence="4">
    <location>
        <position position="105"/>
    </location>
</feature>
<sequence>MKKIVTLFSGEGTNLANLIEKIHLKHAAIVCAITNNPDAGGILKARNAGIPVEILDHRDYESREAYDAALVEMIQEYNPDLVVLCGFMRILTPVFTSHIRSINLHPALLPAFKGARAIERSFESDEKICGVSVHWVTDELDGGEIILQKSFTKNSSDTLEEFSAKIREIEHEILPLSVLKILKD</sequence>
<gene>
    <name evidence="4 6" type="primary">purN</name>
    <name evidence="6" type="ORF">CFH83_03255</name>
</gene>
<keyword evidence="2 4" id="KW-0808">Transferase</keyword>
<dbReference type="GO" id="GO:0005737">
    <property type="term" value="C:cytoplasm"/>
    <property type="evidence" value="ECO:0007669"/>
    <property type="project" value="TreeGrafter"/>
</dbReference>
<feature type="domain" description="Formyl transferase N-terminal" evidence="5">
    <location>
        <begin position="2"/>
        <end position="176"/>
    </location>
</feature>
<feature type="binding site" evidence="4">
    <location>
        <begin position="88"/>
        <end position="91"/>
    </location>
    <ligand>
        <name>(6R)-10-formyltetrahydrofolate</name>
        <dbReference type="ChEBI" id="CHEBI:195366"/>
    </ligand>
</feature>
<name>A0A2D3WEW6_9BACT</name>
<protein>
    <recommendedName>
        <fullName evidence="4">Phosphoribosylglycinamide formyltransferase</fullName>
        <ecNumber evidence="4">2.1.2.2</ecNumber>
    </recommendedName>
    <alternativeName>
        <fullName evidence="4">5'-phosphoribosylglycinamide transformylase</fullName>
    </alternativeName>
    <alternativeName>
        <fullName evidence="4">GAR transformylase</fullName>
        <shortName evidence="4">GART</shortName>
    </alternativeName>
</protein>
<organism evidence="6 7">
    <name type="scientific">Sulfuricurvum kujiense</name>
    <dbReference type="NCBI Taxonomy" id="148813"/>
    <lineage>
        <taxon>Bacteria</taxon>
        <taxon>Pseudomonadati</taxon>
        <taxon>Campylobacterota</taxon>
        <taxon>Epsilonproteobacteria</taxon>
        <taxon>Campylobacterales</taxon>
        <taxon>Sulfurimonadaceae</taxon>
        <taxon>Sulfuricurvum</taxon>
    </lineage>
</organism>
<evidence type="ECO:0000259" key="5">
    <source>
        <dbReference type="Pfam" id="PF00551"/>
    </source>
</evidence>
<keyword evidence="3 4" id="KW-0658">Purine biosynthesis</keyword>
<comment type="similarity">
    <text evidence="4">Belongs to the GART family.</text>
</comment>
<dbReference type="RefSeq" id="WP_294893679.1">
    <property type="nucleotide sequence ID" value="NZ_DLUI01000050.1"/>
</dbReference>
<evidence type="ECO:0000256" key="1">
    <source>
        <dbReference type="ARBA" id="ARBA00005054"/>
    </source>
</evidence>
<accession>A0A2D3WEW6</accession>
<comment type="function">
    <text evidence="4">Catalyzes the transfer of a formyl group from 10-formyltetrahydrofolate to 5-phospho-ribosyl-glycinamide (GAR), producing 5-phospho-ribosyl-N-formylglycinamide (FGAR) and tetrahydrofolate.</text>
</comment>
<evidence type="ECO:0000256" key="3">
    <source>
        <dbReference type="ARBA" id="ARBA00022755"/>
    </source>
</evidence>
<dbReference type="Pfam" id="PF00551">
    <property type="entry name" value="Formyl_trans_N"/>
    <property type="match status" value="1"/>
</dbReference>
<evidence type="ECO:0000256" key="4">
    <source>
        <dbReference type="HAMAP-Rule" id="MF_01930"/>
    </source>
</evidence>
<dbReference type="InterPro" id="IPR002376">
    <property type="entry name" value="Formyl_transf_N"/>
</dbReference>
<evidence type="ECO:0000313" key="7">
    <source>
        <dbReference type="Proteomes" id="UP000228859"/>
    </source>
</evidence>
<dbReference type="EC" id="2.1.2.2" evidence="4"/>
<dbReference type="InterPro" id="IPR004607">
    <property type="entry name" value="GART"/>
</dbReference>